<accession>A0A3E0AKF5</accession>
<feature type="transmembrane region" description="Helical" evidence="1">
    <location>
        <begin position="179"/>
        <end position="203"/>
    </location>
</feature>
<evidence type="ECO:0000313" key="2">
    <source>
        <dbReference type="EMBL" id="REG10380.1"/>
    </source>
</evidence>
<feature type="transmembrane region" description="Helical" evidence="1">
    <location>
        <begin position="223"/>
        <end position="241"/>
    </location>
</feature>
<feature type="transmembrane region" description="Helical" evidence="1">
    <location>
        <begin position="104"/>
        <end position="124"/>
    </location>
</feature>
<gene>
    <name evidence="2" type="ORF">DFR64_0238</name>
</gene>
<protein>
    <submittedName>
        <fullName evidence="2">Uncharacterized protein</fullName>
    </submittedName>
</protein>
<evidence type="ECO:0000313" key="3">
    <source>
        <dbReference type="Proteomes" id="UP000256388"/>
    </source>
</evidence>
<name>A0A3E0AKF5_9CHLR</name>
<feature type="transmembrane region" description="Helical" evidence="1">
    <location>
        <begin position="144"/>
        <end position="167"/>
    </location>
</feature>
<sequence length="249" mass="28601">MHLSESTSSKKLTSFTSFEIHLQPRKICLVLEITAFVLSLISLLIQSLVYLANSAKAKWFIPLLDVDHELSLPTIYSTLLFCAISMMLLLIFRMKYINQDQYKWHWVFLCFIFMFLCMDEGASIHELVVVPMKMLFGNTGLPGFTQYAWVIPGLILVAAAGGIYWKFYLSLPSRTKKLLVIAFTIYFSGLMGMEMVGAIYAGLYGTKNLTYNIFVTIEEYMEMTGLVFILYTFLDYVETIYGKLCFRII</sequence>
<dbReference type="AlphaFoldDB" id="A0A3E0AKF5"/>
<keyword evidence="1" id="KW-1133">Transmembrane helix</keyword>
<feature type="transmembrane region" description="Helical" evidence="1">
    <location>
        <begin position="72"/>
        <end position="92"/>
    </location>
</feature>
<organism evidence="2 3">
    <name type="scientific">Pelolinea submarina</name>
    <dbReference type="NCBI Taxonomy" id="913107"/>
    <lineage>
        <taxon>Bacteria</taxon>
        <taxon>Bacillati</taxon>
        <taxon>Chloroflexota</taxon>
        <taxon>Anaerolineae</taxon>
        <taxon>Anaerolineales</taxon>
        <taxon>Anaerolineaceae</taxon>
        <taxon>Pelolinea</taxon>
    </lineage>
</organism>
<keyword evidence="1" id="KW-0812">Transmembrane</keyword>
<dbReference type="Proteomes" id="UP000256388">
    <property type="component" value="Unassembled WGS sequence"/>
</dbReference>
<keyword evidence="3" id="KW-1185">Reference proteome</keyword>
<evidence type="ECO:0000256" key="1">
    <source>
        <dbReference type="SAM" id="Phobius"/>
    </source>
</evidence>
<keyword evidence="1" id="KW-0472">Membrane</keyword>
<reference evidence="2 3" key="1">
    <citation type="submission" date="2018-08" db="EMBL/GenBank/DDBJ databases">
        <title>Genomic Encyclopedia of Type Strains, Phase IV (KMG-IV): sequencing the most valuable type-strain genomes for metagenomic binning, comparative biology and taxonomic classification.</title>
        <authorList>
            <person name="Goeker M."/>
        </authorList>
    </citation>
    <scope>NUCLEOTIDE SEQUENCE [LARGE SCALE GENOMIC DNA]</scope>
    <source>
        <strain evidence="2 3">DSM 23923</strain>
    </source>
</reference>
<comment type="caution">
    <text evidence="2">The sequence shown here is derived from an EMBL/GenBank/DDBJ whole genome shotgun (WGS) entry which is preliminary data.</text>
</comment>
<dbReference type="EMBL" id="QUMS01000001">
    <property type="protein sequence ID" value="REG10380.1"/>
    <property type="molecule type" value="Genomic_DNA"/>
</dbReference>
<feature type="transmembrane region" description="Helical" evidence="1">
    <location>
        <begin position="27"/>
        <end position="52"/>
    </location>
</feature>
<proteinExistence type="predicted"/>